<dbReference type="Gene3D" id="1.20.930.20">
    <property type="entry name" value="Adaptor protein Cbl, N-terminal domain"/>
    <property type="match status" value="1"/>
</dbReference>
<feature type="region of interest" description="Disordered" evidence="1">
    <location>
        <begin position="159"/>
        <end position="189"/>
    </location>
</feature>
<accession>F2D092</accession>
<organism evidence="2">
    <name type="scientific">Hordeum vulgare subsp. vulgare</name>
    <name type="common">Domesticated barley</name>
    <dbReference type="NCBI Taxonomy" id="112509"/>
    <lineage>
        <taxon>Eukaryota</taxon>
        <taxon>Viridiplantae</taxon>
        <taxon>Streptophyta</taxon>
        <taxon>Embryophyta</taxon>
        <taxon>Tracheophyta</taxon>
        <taxon>Spermatophyta</taxon>
        <taxon>Magnoliopsida</taxon>
        <taxon>Liliopsida</taxon>
        <taxon>Poales</taxon>
        <taxon>Poaceae</taxon>
        <taxon>BOP clade</taxon>
        <taxon>Pooideae</taxon>
        <taxon>Triticodae</taxon>
        <taxon>Triticeae</taxon>
        <taxon>Hordeinae</taxon>
        <taxon>Hordeum</taxon>
    </lineage>
</organism>
<protein>
    <submittedName>
        <fullName evidence="2">Predicted protein</fullName>
    </submittedName>
</protein>
<reference evidence="2" key="1">
    <citation type="journal article" date="2011" name="Plant Physiol.">
        <title>Comprehensive sequence analysis of 24,783 barley full-length cDNAs derived from 12 clone libraries.</title>
        <authorList>
            <person name="Matsumoto T."/>
            <person name="Tanaka T."/>
            <person name="Sakai H."/>
            <person name="Amano N."/>
            <person name="Kanamori H."/>
            <person name="Kurita K."/>
            <person name="Kikuta A."/>
            <person name="Kamiya K."/>
            <person name="Yamamoto M."/>
            <person name="Ikawa H."/>
            <person name="Fujii N."/>
            <person name="Hori K."/>
            <person name="Itoh T."/>
            <person name="Sato K."/>
        </authorList>
    </citation>
    <scope>NUCLEOTIDE SEQUENCE</scope>
    <source>
        <tissue evidence="3">Leaf</tissue>
        <tissue evidence="2">Shoot</tissue>
    </source>
</reference>
<feature type="compositionally biased region" description="Low complexity" evidence="1">
    <location>
        <begin position="180"/>
        <end position="189"/>
    </location>
</feature>
<evidence type="ECO:0000313" key="3">
    <source>
        <dbReference type="EMBL" id="BAJ89918.1"/>
    </source>
</evidence>
<dbReference type="EMBL" id="AK359617">
    <property type="protein sequence ID" value="BAJ90826.1"/>
    <property type="molecule type" value="mRNA"/>
</dbReference>
<feature type="compositionally biased region" description="Basic and acidic residues" evidence="1">
    <location>
        <begin position="207"/>
        <end position="220"/>
    </location>
</feature>
<sequence length="330" mass="35431">MAAEMAIVLAGGPIISSVSSLLSVISCITTAVSKARECKDRCLDLGQRVRLLRTILPGFSSAAANDRGTARALSRLGEALLGALELVQSCDRERRQFLFIFSAEETHAKFDVVRKKIDSCQGDLLLAVAAHYCRHLRTPIVYNIRIDSAVLHVLVHPRGGAASSSAPPQPEERRHRHGEATLARTATTRTSHSYRDIIISNVQIAPRVREAAPSRPDERRPHGRTTPPLQLLAGSYERPSRRPLSYAPAEARVAGPGAHRGDRVEPALTRPSHRMTLRETPFAHAAAPSAPTPVVPGRGRATGPSAAATTPAVADAIARALANQRSDGRG</sequence>
<dbReference type="AlphaFoldDB" id="F2D092"/>
<dbReference type="InterPro" id="IPR036537">
    <property type="entry name" value="Adaptor_Cbl_N_dom_sf"/>
</dbReference>
<dbReference type="OrthoDB" id="10557845at2759"/>
<evidence type="ECO:0000313" key="2">
    <source>
        <dbReference type="EMBL" id="BAJ88513.1"/>
    </source>
</evidence>
<dbReference type="RefSeq" id="XP_044959809.1">
    <property type="nucleotide sequence ID" value="XM_045103874.1"/>
</dbReference>
<dbReference type="ExpressionAtlas" id="F2D092">
    <property type="expression patterns" value="baseline and differential"/>
</dbReference>
<evidence type="ECO:0000256" key="1">
    <source>
        <dbReference type="SAM" id="MobiDB-lite"/>
    </source>
</evidence>
<dbReference type="GeneID" id="123410952"/>
<dbReference type="EMBL" id="AK357299">
    <property type="protein sequence ID" value="BAJ88513.1"/>
    <property type="molecule type" value="mRNA"/>
</dbReference>
<feature type="compositionally biased region" description="Low complexity" evidence="1">
    <location>
        <begin position="295"/>
        <end position="310"/>
    </location>
</feature>
<name>F2D092_HORVV</name>
<dbReference type="PANTHER" id="PTHR35832:SF16">
    <property type="entry name" value="NACHT-NTPASE AND P-LOOP NTPASES N-TERMINAL DOMAIN-CONTAINING PROTEIN"/>
    <property type="match status" value="1"/>
</dbReference>
<dbReference type="PANTHER" id="PTHR35832">
    <property type="entry name" value="OS12G0248400 PROTEIN-RELATED"/>
    <property type="match status" value="1"/>
</dbReference>
<dbReference type="KEGG" id="hvg:123410952"/>
<proteinExistence type="evidence at transcript level"/>
<dbReference type="CDD" id="cd21037">
    <property type="entry name" value="MLKL_NTD"/>
    <property type="match status" value="1"/>
</dbReference>
<dbReference type="InterPro" id="IPR059179">
    <property type="entry name" value="MLKL-like_MCAfunc"/>
</dbReference>
<feature type="region of interest" description="Disordered" evidence="1">
    <location>
        <begin position="207"/>
        <end position="245"/>
    </location>
</feature>
<feature type="region of interest" description="Disordered" evidence="1">
    <location>
        <begin position="284"/>
        <end position="310"/>
    </location>
</feature>
<dbReference type="GO" id="GO:0007166">
    <property type="term" value="P:cell surface receptor signaling pathway"/>
    <property type="evidence" value="ECO:0007669"/>
    <property type="project" value="InterPro"/>
</dbReference>
<dbReference type="EMBL" id="AK358706">
    <property type="protein sequence ID" value="BAJ89918.1"/>
    <property type="molecule type" value="mRNA"/>
</dbReference>